<dbReference type="Proteomes" id="UP001169006">
    <property type="component" value="Unassembled WGS sequence"/>
</dbReference>
<dbReference type="EMBL" id="JAUKWQ010000002">
    <property type="protein sequence ID" value="MDO1581994.1"/>
    <property type="molecule type" value="Genomic_DNA"/>
</dbReference>
<reference evidence="1" key="2">
    <citation type="submission" date="2023-07" db="EMBL/GenBank/DDBJ databases">
        <authorList>
            <person name="Sun H."/>
        </authorList>
    </citation>
    <scope>NUCLEOTIDE SEQUENCE</scope>
    <source>
        <strain evidence="1">05753</strain>
    </source>
</reference>
<sequence length="145" mass="16170">MKDEIFAIGQIHACRVGDKRRVDQATIGIGIGKAAQQRGGLHDPLHFLEKVLAFGCVAQSFFRMGRQVVERLLNKSHDVIDVQRNGSGRFHLAICRALQQALPIGVFGPRAERRKHRSCREDDGEAKPGSFLDVPRDHTFVTDSI</sequence>
<gene>
    <name evidence="1" type="ORF">Q2T52_07790</name>
</gene>
<organism evidence="1 2">
    <name type="scientific">Rhizobium oryzicola</name>
    <dbReference type="NCBI Taxonomy" id="1232668"/>
    <lineage>
        <taxon>Bacteria</taxon>
        <taxon>Pseudomonadati</taxon>
        <taxon>Pseudomonadota</taxon>
        <taxon>Alphaproteobacteria</taxon>
        <taxon>Hyphomicrobiales</taxon>
        <taxon>Rhizobiaceae</taxon>
        <taxon>Rhizobium/Agrobacterium group</taxon>
        <taxon>Rhizobium</taxon>
    </lineage>
</organism>
<proteinExistence type="predicted"/>
<reference evidence="1" key="1">
    <citation type="journal article" date="2015" name="Int. J. Syst. Evol. Microbiol.">
        <title>Rhizobium oryzicola sp. nov., potential plant-growth-promoting endophytic bacteria isolated from rice roots.</title>
        <authorList>
            <person name="Zhang X.X."/>
            <person name="Gao J.S."/>
            <person name="Cao Y.H."/>
            <person name="Sheirdil R.A."/>
            <person name="Wang X.C."/>
            <person name="Zhang L."/>
        </authorList>
    </citation>
    <scope>NUCLEOTIDE SEQUENCE</scope>
    <source>
        <strain evidence="1">05753</strain>
    </source>
</reference>
<evidence type="ECO:0000313" key="1">
    <source>
        <dbReference type="EMBL" id="MDO1581994.1"/>
    </source>
</evidence>
<comment type="caution">
    <text evidence="1">The sequence shown here is derived from an EMBL/GenBank/DDBJ whole genome shotgun (WGS) entry which is preliminary data.</text>
</comment>
<name>A0ABT8SU72_9HYPH</name>
<accession>A0ABT8SU72</accession>
<keyword evidence="2" id="KW-1185">Reference proteome</keyword>
<evidence type="ECO:0000313" key="2">
    <source>
        <dbReference type="Proteomes" id="UP001169006"/>
    </source>
</evidence>
<protein>
    <submittedName>
        <fullName evidence="1">Uncharacterized protein</fullName>
    </submittedName>
</protein>